<accession>A0A2P5P4Q6</accession>
<gene>
    <name evidence="1" type="ORF">JP09_009535</name>
</gene>
<name>A0A2P5P4Q6_9CHLR</name>
<evidence type="ECO:0000313" key="1">
    <source>
        <dbReference type="EMBL" id="PPD57282.1"/>
    </source>
</evidence>
<organism evidence="1 2">
    <name type="scientific">Dehalogenimonas etheniformans</name>
    <dbReference type="NCBI Taxonomy" id="1536648"/>
    <lineage>
        <taxon>Bacteria</taxon>
        <taxon>Bacillati</taxon>
        <taxon>Chloroflexota</taxon>
        <taxon>Dehalococcoidia</taxon>
        <taxon>Dehalococcoidales</taxon>
        <taxon>Dehalococcoidaceae</taxon>
        <taxon>Dehalogenimonas</taxon>
    </lineage>
</organism>
<reference evidence="1 2" key="1">
    <citation type="journal article" date="2017" name="ISME J.">
        <title>Grape pomace compost harbors organohalide-respiring Dehalogenimonas species with novel reductive dehalogenase genes.</title>
        <authorList>
            <person name="Yang Y."/>
            <person name="Higgins S.A."/>
            <person name="Yan J."/>
            <person name="Simsir B."/>
            <person name="Chourey K."/>
            <person name="Iyer R."/>
            <person name="Hettich R.L."/>
            <person name="Baldwin B."/>
            <person name="Ogles D.M."/>
            <person name="Loffler F.E."/>
        </authorList>
    </citation>
    <scope>NUCLEOTIDE SEQUENCE [LARGE SCALE GENOMIC DNA]</scope>
    <source>
        <strain evidence="1 2">GP</strain>
    </source>
</reference>
<dbReference type="OrthoDB" id="4990712at2"/>
<dbReference type="RefSeq" id="WP_102331476.1">
    <property type="nucleotide sequence ID" value="NZ_CP058566.2"/>
</dbReference>
<evidence type="ECO:0008006" key="3">
    <source>
        <dbReference type="Google" id="ProtNLM"/>
    </source>
</evidence>
<dbReference type="AlphaFoldDB" id="A0A2P5P4Q6"/>
<sequence>MYIFLAIGIIGFIILLVSFIFGEITDFAQDTIGDVTGNEVGHGPGPFSLRSIAAFTTGFGFVGYIFSELGWDPLQAALPGLLFGALMSLLSIVLVKALIKQQASGSFGLSELVGKPVDISTPIPQGGVGAVTLVFKESSQTFIARTKDGSPLEAGAPAKITNFQGRTAIVEKI</sequence>
<dbReference type="InterPro" id="IPR012340">
    <property type="entry name" value="NA-bd_OB-fold"/>
</dbReference>
<comment type="caution">
    <text evidence="1">The sequence shown here is derived from an EMBL/GenBank/DDBJ whole genome shotgun (WGS) entry which is preliminary data.</text>
</comment>
<dbReference type="EMBL" id="JQAN02000014">
    <property type="protein sequence ID" value="PPD57282.1"/>
    <property type="molecule type" value="Genomic_DNA"/>
</dbReference>
<keyword evidence="2" id="KW-1185">Reference proteome</keyword>
<dbReference type="Proteomes" id="UP000235653">
    <property type="component" value="Unassembled WGS sequence"/>
</dbReference>
<proteinExistence type="predicted"/>
<evidence type="ECO:0000313" key="2">
    <source>
        <dbReference type="Proteomes" id="UP000235653"/>
    </source>
</evidence>
<protein>
    <recommendedName>
        <fullName evidence="3">NfeD-like C-terminal domain-containing protein</fullName>
    </recommendedName>
</protein>
<dbReference type="Gene3D" id="2.40.50.140">
    <property type="entry name" value="Nucleic acid-binding proteins"/>
    <property type="match status" value="1"/>
</dbReference>